<reference evidence="1" key="1">
    <citation type="journal article" date="2022" name="IScience">
        <title>Evolution of zygomycete secretomes and the origins of terrestrial fungal ecologies.</title>
        <authorList>
            <person name="Chang Y."/>
            <person name="Wang Y."/>
            <person name="Mondo S."/>
            <person name="Ahrendt S."/>
            <person name="Andreopoulos W."/>
            <person name="Barry K."/>
            <person name="Beard J."/>
            <person name="Benny G.L."/>
            <person name="Blankenship S."/>
            <person name="Bonito G."/>
            <person name="Cuomo C."/>
            <person name="Desiro A."/>
            <person name="Gervers K.A."/>
            <person name="Hundley H."/>
            <person name="Kuo A."/>
            <person name="LaButti K."/>
            <person name="Lang B.F."/>
            <person name="Lipzen A."/>
            <person name="O'Donnell K."/>
            <person name="Pangilinan J."/>
            <person name="Reynolds N."/>
            <person name="Sandor L."/>
            <person name="Smith M.E."/>
            <person name="Tsang A."/>
            <person name="Grigoriev I.V."/>
            <person name="Stajich J.E."/>
            <person name="Spatafora J.W."/>
        </authorList>
    </citation>
    <scope>NUCLEOTIDE SEQUENCE</scope>
    <source>
        <strain evidence="1">RSA 2281</strain>
    </source>
</reference>
<comment type="caution">
    <text evidence="1">The sequence shown here is derived from an EMBL/GenBank/DDBJ whole genome shotgun (WGS) entry which is preliminary data.</text>
</comment>
<accession>A0AAD5KHM5</accession>
<keyword evidence="2" id="KW-1185">Reference proteome</keyword>
<dbReference type="EMBL" id="JAIXMP010000010">
    <property type="protein sequence ID" value="KAI9266815.1"/>
    <property type="molecule type" value="Genomic_DNA"/>
</dbReference>
<reference evidence="1" key="2">
    <citation type="submission" date="2023-02" db="EMBL/GenBank/DDBJ databases">
        <authorList>
            <consortium name="DOE Joint Genome Institute"/>
            <person name="Mondo S.J."/>
            <person name="Chang Y."/>
            <person name="Wang Y."/>
            <person name="Ahrendt S."/>
            <person name="Andreopoulos W."/>
            <person name="Barry K."/>
            <person name="Beard J."/>
            <person name="Benny G.L."/>
            <person name="Blankenship S."/>
            <person name="Bonito G."/>
            <person name="Cuomo C."/>
            <person name="Desiro A."/>
            <person name="Gervers K.A."/>
            <person name="Hundley H."/>
            <person name="Kuo A."/>
            <person name="LaButti K."/>
            <person name="Lang B.F."/>
            <person name="Lipzen A."/>
            <person name="O'Donnell K."/>
            <person name="Pangilinan J."/>
            <person name="Reynolds N."/>
            <person name="Sandor L."/>
            <person name="Smith M.W."/>
            <person name="Tsang A."/>
            <person name="Grigoriev I.V."/>
            <person name="Stajich J.E."/>
            <person name="Spatafora J.W."/>
        </authorList>
    </citation>
    <scope>NUCLEOTIDE SEQUENCE</scope>
    <source>
        <strain evidence="1">RSA 2281</strain>
    </source>
</reference>
<proteinExistence type="predicted"/>
<evidence type="ECO:0000313" key="1">
    <source>
        <dbReference type="EMBL" id="KAI9266815.1"/>
    </source>
</evidence>
<sequence length="224" mass="25681">MIVKRMLENDSILWSSCGAYFDRSTTYEDTDEDEDIVLDLLQLVVDNNCDRILSMTFMYCGFKDQERFLSQLMALGGNIKTLEFVEHSENLPFLSILNACPNLERFGYSPYDLSRPALVNAYYTDPGEDFHFDDLSDDTYDGDSINEGEADTLDTSAPVLMFPKMIILSIDLVMSFRNRLEPIISRCPNLRVLRTGNVKEHAYSELPELPSSETTNMKRILKYC</sequence>
<dbReference type="AlphaFoldDB" id="A0AAD5KHM5"/>
<dbReference type="Proteomes" id="UP001209540">
    <property type="component" value="Unassembled WGS sequence"/>
</dbReference>
<evidence type="ECO:0000313" key="2">
    <source>
        <dbReference type="Proteomes" id="UP001209540"/>
    </source>
</evidence>
<name>A0AAD5KHM5_9FUNG</name>
<gene>
    <name evidence="1" type="ORF">BDA99DRAFT_536222</name>
</gene>
<organism evidence="1 2">
    <name type="scientific">Phascolomyces articulosus</name>
    <dbReference type="NCBI Taxonomy" id="60185"/>
    <lineage>
        <taxon>Eukaryota</taxon>
        <taxon>Fungi</taxon>
        <taxon>Fungi incertae sedis</taxon>
        <taxon>Mucoromycota</taxon>
        <taxon>Mucoromycotina</taxon>
        <taxon>Mucoromycetes</taxon>
        <taxon>Mucorales</taxon>
        <taxon>Lichtheimiaceae</taxon>
        <taxon>Phascolomyces</taxon>
    </lineage>
</organism>
<protein>
    <submittedName>
        <fullName evidence="1">Uncharacterized protein</fullName>
    </submittedName>
</protein>